<comment type="similarity">
    <text evidence="2">Belongs to the binding-protein-dependent transport system permease family. FecCD subfamily.</text>
</comment>
<dbReference type="InterPro" id="IPR000522">
    <property type="entry name" value="ABC_transptr_permease_BtuC"/>
</dbReference>
<dbReference type="GO" id="GO:0022857">
    <property type="term" value="F:transmembrane transporter activity"/>
    <property type="evidence" value="ECO:0007669"/>
    <property type="project" value="InterPro"/>
</dbReference>
<dbReference type="EMBL" id="JAGSOG010000001">
    <property type="protein sequence ID" value="MBR7831700.1"/>
    <property type="molecule type" value="Genomic_DNA"/>
</dbReference>
<keyword evidence="7 8" id="KW-0472">Membrane</keyword>
<dbReference type="GO" id="GO:0005886">
    <property type="term" value="C:plasma membrane"/>
    <property type="evidence" value="ECO:0007669"/>
    <property type="project" value="UniProtKB-SubCell"/>
</dbReference>
<feature type="transmembrane region" description="Helical" evidence="8">
    <location>
        <begin position="114"/>
        <end position="133"/>
    </location>
</feature>
<evidence type="ECO:0000256" key="8">
    <source>
        <dbReference type="SAM" id="Phobius"/>
    </source>
</evidence>
<feature type="transmembrane region" description="Helical" evidence="8">
    <location>
        <begin position="304"/>
        <end position="322"/>
    </location>
</feature>
<evidence type="ECO:0000256" key="3">
    <source>
        <dbReference type="ARBA" id="ARBA00022448"/>
    </source>
</evidence>
<evidence type="ECO:0000313" key="10">
    <source>
        <dbReference type="Proteomes" id="UP000675781"/>
    </source>
</evidence>
<dbReference type="InterPro" id="IPR037294">
    <property type="entry name" value="ABC_BtuC-like"/>
</dbReference>
<comment type="subcellular location">
    <subcellularLocation>
        <location evidence="1">Cell membrane</location>
        <topology evidence="1">Multi-pass membrane protein</topology>
    </subcellularLocation>
</comment>
<keyword evidence="5 8" id="KW-0812">Transmembrane</keyword>
<feature type="transmembrane region" description="Helical" evidence="8">
    <location>
        <begin position="145"/>
        <end position="165"/>
    </location>
</feature>
<evidence type="ECO:0000256" key="7">
    <source>
        <dbReference type="ARBA" id="ARBA00023136"/>
    </source>
</evidence>
<dbReference type="RefSeq" id="WP_212526231.1">
    <property type="nucleotide sequence ID" value="NZ_JAGSOG010000001.1"/>
</dbReference>
<evidence type="ECO:0000256" key="1">
    <source>
        <dbReference type="ARBA" id="ARBA00004651"/>
    </source>
</evidence>
<feature type="transmembrane region" description="Helical" evidence="8">
    <location>
        <begin position="57"/>
        <end position="78"/>
    </location>
</feature>
<reference evidence="9" key="1">
    <citation type="submission" date="2021-04" db="EMBL/GenBank/DDBJ databases">
        <title>Genome based classification of Actinospica acidithermotolerans sp. nov., an actinobacterium isolated from an Indonesian hot spring.</title>
        <authorList>
            <person name="Kusuma A.B."/>
            <person name="Putra K.E."/>
            <person name="Nafisah S."/>
            <person name="Loh J."/>
            <person name="Nouioui I."/>
            <person name="Goodfellow M."/>
        </authorList>
    </citation>
    <scope>NUCLEOTIDE SEQUENCE</scope>
    <source>
        <strain evidence="9">CSCA 57</strain>
    </source>
</reference>
<dbReference type="Proteomes" id="UP000675781">
    <property type="component" value="Unassembled WGS sequence"/>
</dbReference>
<dbReference type="PANTHER" id="PTHR30472:SF24">
    <property type="entry name" value="FERRIC ENTEROBACTIN TRANSPORT SYSTEM PERMEASE PROTEIN FEPG"/>
    <property type="match status" value="1"/>
</dbReference>
<dbReference type="SUPFAM" id="SSF81345">
    <property type="entry name" value="ABC transporter involved in vitamin B12 uptake, BtuC"/>
    <property type="match status" value="1"/>
</dbReference>
<protein>
    <submittedName>
        <fullName evidence="9">Iron chelate uptake ABC transporter family permease subunit</fullName>
    </submittedName>
</protein>
<evidence type="ECO:0000256" key="4">
    <source>
        <dbReference type="ARBA" id="ARBA00022475"/>
    </source>
</evidence>
<keyword evidence="10" id="KW-1185">Reference proteome</keyword>
<sequence length="330" mass="33180">MSRLVTAGVTASRRRPVLVGVGCVVLALGIALASLEPGSLFTSMTSADVFVFEQLLLPRVLIALLAGASLALSGAVFQSLTRNPLGSPDVLGFTQGAATGALVGVTVLGGATLVVAGSAWIGAVASAALVYLIARRGGVTGGPRLVLVGIGVAAMLGGVNDYLITRANISDAAQAALWITGSLDGSTWSGVVLLAAAAAILMPPLILASRALRIFEMGEDLAVGLGLRTELLRLSALAAAVVLAATAASQTGPVAFVALCAPHVARRLTRASGPNLVPSALVGAVLLVAADWLARYAIPDRELPVGAVTGLLGGGYLAFLLAQQRRTGRI</sequence>
<proteinExistence type="inferred from homology"/>
<evidence type="ECO:0000256" key="2">
    <source>
        <dbReference type="ARBA" id="ARBA00007935"/>
    </source>
</evidence>
<organism evidence="9 10">
    <name type="scientific">Actinospica durhamensis</name>
    <dbReference type="NCBI Taxonomy" id="1508375"/>
    <lineage>
        <taxon>Bacteria</taxon>
        <taxon>Bacillati</taxon>
        <taxon>Actinomycetota</taxon>
        <taxon>Actinomycetes</taxon>
        <taxon>Catenulisporales</taxon>
        <taxon>Actinospicaceae</taxon>
        <taxon>Actinospica</taxon>
    </lineage>
</organism>
<evidence type="ECO:0000256" key="5">
    <source>
        <dbReference type="ARBA" id="ARBA00022692"/>
    </source>
</evidence>
<feature type="transmembrane region" description="Helical" evidence="8">
    <location>
        <begin position="185"/>
        <end position="207"/>
    </location>
</feature>
<keyword evidence="6 8" id="KW-1133">Transmembrane helix</keyword>
<feature type="transmembrane region" description="Helical" evidence="8">
    <location>
        <begin position="90"/>
        <end position="108"/>
    </location>
</feature>
<keyword evidence="4" id="KW-1003">Cell membrane</keyword>
<name>A0A941EJ44_9ACTN</name>
<dbReference type="AlphaFoldDB" id="A0A941EJ44"/>
<dbReference type="CDD" id="cd06550">
    <property type="entry name" value="TM_ABC_iron-siderophores_like"/>
    <property type="match status" value="1"/>
</dbReference>
<evidence type="ECO:0000313" key="9">
    <source>
        <dbReference type="EMBL" id="MBR7831700.1"/>
    </source>
</evidence>
<dbReference type="Pfam" id="PF01032">
    <property type="entry name" value="FecCD"/>
    <property type="match status" value="1"/>
</dbReference>
<dbReference type="PANTHER" id="PTHR30472">
    <property type="entry name" value="FERRIC ENTEROBACTIN TRANSPORT SYSTEM PERMEASE PROTEIN"/>
    <property type="match status" value="1"/>
</dbReference>
<evidence type="ECO:0000256" key="6">
    <source>
        <dbReference type="ARBA" id="ARBA00022989"/>
    </source>
</evidence>
<dbReference type="Gene3D" id="1.10.3470.10">
    <property type="entry name" value="ABC transporter involved in vitamin B12 uptake, BtuC"/>
    <property type="match status" value="1"/>
</dbReference>
<accession>A0A941EJ44</accession>
<feature type="transmembrane region" description="Helical" evidence="8">
    <location>
        <begin position="276"/>
        <end position="298"/>
    </location>
</feature>
<keyword evidence="3" id="KW-0813">Transport</keyword>
<gene>
    <name evidence="9" type="ORF">KDL01_00420</name>
</gene>
<comment type="caution">
    <text evidence="9">The sequence shown here is derived from an EMBL/GenBank/DDBJ whole genome shotgun (WGS) entry which is preliminary data.</text>
</comment>
<dbReference type="GO" id="GO:0033214">
    <property type="term" value="P:siderophore-iron import into cell"/>
    <property type="evidence" value="ECO:0007669"/>
    <property type="project" value="TreeGrafter"/>
</dbReference>